<accession>A0A1L3MW36</accession>
<evidence type="ECO:0000259" key="2">
    <source>
        <dbReference type="PROSITE" id="PS50943"/>
    </source>
</evidence>
<gene>
    <name evidence="3" type="ORF">A9C19_18440</name>
</gene>
<keyword evidence="4" id="KW-1185">Reference proteome</keyword>
<dbReference type="SMART" id="SM00530">
    <property type="entry name" value="HTH_XRE"/>
    <property type="match status" value="1"/>
</dbReference>
<protein>
    <recommendedName>
        <fullName evidence="2">HTH cro/C1-type domain-containing protein</fullName>
    </recommendedName>
</protein>
<keyword evidence="1" id="KW-0175">Coiled coil</keyword>
<dbReference type="EMBL" id="CP016020">
    <property type="protein sequence ID" value="APH06544.1"/>
    <property type="molecule type" value="Genomic_DNA"/>
</dbReference>
<dbReference type="KEGG" id="bwh:A9C19_18440"/>
<dbReference type="Pfam" id="PF01381">
    <property type="entry name" value="HTH_3"/>
    <property type="match status" value="1"/>
</dbReference>
<dbReference type="SUPFAM" id="SSF47413">
    <property type="entry name" value="lambda repressor-like DNA-binding domains"/>
    <property type="match status" value="1"/>
</dbReference>
<dbReference type="GO" id="GO:0003677">
    <property type="term" value="F:DNA binding"/>
    <property type="evidence" value="ECO:0007669"/>
    <property type="project" value="InterPro"/>
</dbReference>
<evidence type="ECO:0000313" key="4">
    <source>
        <dbReference type="Proteomes" id="UP000181936"/>
    </source>
</evidence>
<dbReference type="RefSeq" id="WP_072581346.1">
    <property type="nucleotide sequence ID" value="NZ_CP016020.1"/>
</dbReference>
<feature type="coiled-coil region" evidence="1">
    <location>
        <begin position="75"/>
        <end position="104"/>
    </location>
</feature>
<dbReference type="STRING" id="1547283.A9C19_18440"/>
<sequence>MNFRKYLKTKREDKKLSMNKLAELSGVSVMYISRLESGERVKPSPEIIAKLAKGLEEPYEKLMVEAGYIDAFDYQLNKNEEYEKEEKELSLAEQKLEKEQERNLAFLLNSNDTLFYQDRLLTKEEKAKIKGFIEVFLTD</sequence>
<proteinExistence type="predicted"/>
<dbReference type="AlphaFoldDB" id="A0A1L3MW36"/>
<dbReference type="PROSITE" id="PS50943">
    <property type="entry name" value="HTH_CROC1"/>
    <property type="match status" value="1"/>
</dbReference>
<evidence type="ECO:0000313" key="3">
    <source>
        <dbReference type="EMBL" id="APH06544.1"/>
    </source>
</evidence>
<evidence type="ECO:0000256" key="1">
    <source>
        <dbReference type="SAM" id="Coils"/>
    </source>
</evidence>
<dbReference type="Proteomes" id="UP000181936">
    <property type="component" value="Chromosome"/>
</dbReference>
<dbReference type="InterPro" id="IPR010982">
    <property type="entry name" value="Lambda_DNA-bd_dom_sf"/>
</dbReference>
<feature type="domain" description="HTH cro/C1-type" evidence="2">
    <location>
        <begin position="7"/>
        <end position="62"/>
    </location>
</feature>
<organism evidence="3 4">
    <name type="scientific">Bacillus weihaiensis</name>
    <dbReference type="NCBI Taxonomy" id="1547283"/>
    <lineage>
        <taxon>Bacteria</taxon>
        <taxon>Bacillati</taxon>
        <taxon>Bacillota</taxon>
        <taxon>Bacilli</taxon>
        <taxon>Bacillales</taxon>
        <taxon>Bacillaceae</taxon>
        <taxon>Bacillus</taxon>
    </lineage>
</organism>
<name>A0A1L3MW36_9BACI</name>
<dbReference type="CDD" id="cd00093">
    <property type="entry name" value="HTH_XRE"/>
    <property type="match status" value="1"/>
</dbReference>
<dbReference type="InterPro" id="IPR001387">
    <property type="entry name" value="Cro/C1-type_HTH"/>
</dbReference>
<reference evidence="3 4" key="1">
    <citation type="journal article" date="2016" name="Sci. Rep.">
        <title>Complete genome sequence and transcriptomic analysis of a novel marine strain Bacillus weihaiensis reveals the mechanism of brown algae degradation.</title>
        <authorList>
            <person name="Zhu Y."/>
            <person name="Chen P."/>
            <person name="Bao Y."/>
            <person name="Men Y."/>
            <person name="Zeng Y."/>
            <person name="Yang J."/>
            <person name="Sun J."/>
            <person name="Sun Y."/>
        </authorList>
    </citation>
    <scope>NUCLEOTIDE SEQUENCE [LARGE SCALE GENOMIC DNA]</scope>
    <source>
        <strain evidence="3 4">Alg07</strain>
    </source>
</reference>
<dbReference type="Gene3D" id="1.10.260.40">
    <property type="entry name" value="lambda repressor-like DNA-binding domains"/>
    <property type="match status" value="1"/>
</dbReference>